<dbReference type="EMBL" id="QFYR01000002">
    <property type="protein sequence ID" value="RAK52512.1"/>
    <property type="molecule type" value="Genomic_DNA"/>
</dbReference>
<evidence type="ECO:0000313" key="3">
    <source>
        <dbReference type="EMBL" id="RAK52512.1"/>
    </source>
</evidence>
<protein>
    <submittedName>
        <fullName evidence="3">Alpha/beta hydrolase</fullName>
    </submittedName>
</protein>
<proteinExistence type="predicted"/>
<dbReference type="AlphaFoldDB" id="A0A328ACN6"/>
<keyword evidence="3" id="KW-0378">Hydrolase</keyword>
<dbReference type="InterPro" id="IPR029058">
    <property type="entry name" value="AB_hydrolase_fold"/>
</dbReference>
<evidence type="ECO:0000313" key="4">
    <source>
        <dbReference type="Proteomes" id="UP000249725"/>
    </source>
</evidence>
<dbReference type="InterPro" id="IPR000073">
    <property type="entry name" value="AB_hydrolase_1"/>
</dbReference>
<reference evidence="4" key="1">
    <citation type="submission" date="2018-05" db="EMBL/GenBank/DDBJ databases">
        <authorList>
            <person name="Li X."/>
        </authorList>
    </citation>
    <scope>NUCLEOTIDE SEQUENCE [LARGE SCALE GENOMIC DNA]</scope>
    <source>
        <strain evidence="4">YIM 73061</strain>
    </source>
</reference>
<feature type="signal peptide" evidence="1">
    <location>
        <begin position="1"/>
        <end position="20"/>
    </location>
</feature>
<feature type="domain" description="AB hydrolase-1" evidence="2">
    <location>
        <begin position="63"/>
        <end position="168"/>
    </location>
</feature>
<dbReference type="Proteomes" id="UP000249725">
    <property type="component" value="Unassembled WGS sequence"/>
</dbReference>
<feature type="chain" id="PRO_5016254082" evidence="1">
    <location>
        <begin position="21"/>
        <end position="316"/>
    </location>
</feature>
<keyword evidence="4" id="KW-1185">Reference proteome</keyword>
<keyword evidence="1" id="KW-0732">Signal</keyword>
<comment type="caution">
    <text evidence="3">The sequence shown here is derived from an EMBL/GenBank/DDBJ whole genome shotgun (WGS) entry which is preliminary data.</text>
</comment>
<dbReference type="GO" id="GO:0016787">
    <property type="term" value="F:hydrolase activity"/>
    <property type="evidence" value="ECO:0007669"/>
    <property type="project" value="UniProtKB-KW"/>
</dbReference>
<dbReference type="SUPFAM" id="SSF53474">
    <property type="entry name" value="alpha/beta-Hydrolases"/>
    <property type="match status" value="1"/>
</dbReference>
<dbReference type="Gene3D" id="3.40.50.1820">
    <property type="entry name" value="alpha/beta hydrolase"/>
    <property type="match status" value="1"/>
</dbReference>
<evidence type="ECO:0000256" key="1">
    <source>
        <dbReference type="SAM" id="SignalP"/>
    </source>
</evidence>
<gene>
    <name evidence="3" type="ORF">DJ018_09870</name>
</gene>
<evidence type="ECO:0000259" key="2">
    <source>
        <dbReference type="Pfam" id="PF00561"/>
    </source>
</evidence>
<organism evidence="3 4">
    <name type="scientific">Phenylobacterium deserti</name>
    <dbReference type="NCBI Taxonomy" id="1914756"/>
    <lineage>
        <taxon>Bacteria</taxon>
        <taxon>Pseudomonadati</taxon>
        <taxon>Pseudomonadota</taxon>
        <taxon>Alphaproteobacteria</taxon>
        <taxon>Caulobacterales</taxon>
        <taxon>Caulobacteraceae</taxon>
        <taxon>Phenylobacterium</taxon>
    </lineage>
</organism>
<dbReference type="Pfam" id="PF00561">
    <property type="entry name" value="Abhydrolase_1"/>
    <property type="match status" value="1"/>
</dbReference>
<name>A0A328ACN6_9CAUL</name>
<sequence>MRILLALVLMLVATWGAAAAAAEAASQLNKPRGTAVDIGGRRLRLVCEGPRTQAPTIWLESGAFSGAADFAATQQALTERGLRSCAYDRAGMGYSDPGPKPRDGEAIVGDLEKLIAASGEPGPFVLTGHSMAGLYMRLFASRNPQQVAGLVFLDAAMPEMIEAPGAQAFIDRFTTMARLGAVAGTLGLTKPFYLFGDRIGLPPAGKVEKRHGFISGRQSRAALAEVQSWRAAARQAAAAGPLNPQWPVAVVTAGPRSPDRAAWDTARQAPATASRAGFIDNIDAADHRTMLGLTHAGRIVAAIERVLAARQQKDGA</sequence>
<accession>A0A328ACN6</accession>